<dbReference type="Pfam" id="PF01565">
    <property type="entry name" value="FAD_binding_4"/>
    <property type="match status" value="1"/>
</dbReference>
<dbReference type="Pfam" id="PF08031">
    <property type="entry name" value="BBE"/>
    <property type="match status" value="1"/>
</dbReference>
<dbReference type="InterPro" id="IPR050432">
    <property type="entry name" value="FAD-linked_Oxidoreductases_BP"/>
</dbReference>
<reference evidence="5 6" key="1">
    <citation type="journal article" date="2016" name="Genome Announc.">
        <title>Genome Sequence of Madurella mycetomatis mm55, Isolated from a Human Mycetoma Case in Sudan.</title>
        <authorList>
            <person name="Smit S."/>
            <person name="Derks M.F."/>
            <person name="Bervoets S."/>
            <person name="Fahal A."/>
            <person name="van Leeuwen W."/>
            <person name="van Belkum A."/>
            <person name="van de Sande W.W."/>
        </authorList>
    </citation>
    <scope>NUCLEOTIDE SEQUENCE [LARGE SCALE GENOMIC DNA]</scope>
    <source>
        <strain evidence="6">mm55</strain>
    </source>
</reference>
<proteinExistence type="inferred from homology"/>
<evidence type="ECO:0000256" key="2">
    <source>
        <dbReference type="ARBA" id="ARBA00023002"/>
    </source>
</evidence>
<feature type="chain" id="PRO_5008043891" evidence="3">
    <location>
        <begin position="26"/>
        <end position="632"/>
    </location>
</feature>
<dbReference type="PROSITE" id="PS51387">
    <property type="entry name" value="FAD_PCMH"/>
    <property type="match status" value="1"/>
</dbReference>
<dbReference type="GO" id="GO:0016491">
    <property type="term" value="F:oxidoreductase activity"/>
    <property type="evidence" value="ECO:0007669"/>
    <property type="project" value="UniProtKB-KW"/>
</dbReference>
<organism evidence="5 6">
    <name type="scientific">Madurella mycetomatis</name>
    <dbReference type="NCBI Taxonomy" id="100816"/>
    <lineage>
        <taxon>Eukaryota</taxon>
        <taxon>Fungi</taxon>
        <taxon>Dikarya</taxon>
        <taxon>Ascomycota</taxon>
        <taxon>Pezizomycotina</taxon>
        <taxon>Sordariomycetes</taxon>
        <taxon>Sordariomycetidae</taxon>
        <taxon>Sordariales</taxon>
        <taxon>Sordariales incertae sedis</taxon>
        <taxon>Madurella</taxon>
    </lineage>
</organism>
<evidence type="ECO:0000313" key="5">
    <source>
        <dbReference type="EMBL" id="KXX81436.1"/>
    </source>
</evidence>
<dbReference type="AlphaFoldDB" id="A0A175WCL1"/>
<dbReference type="InterPro" id="IPR036318">
    <property type="entry name" value="FAD-bd_PCMH-like_sf"/>
</dbReference>
<name>A0A175WCL1_9PEZI</name>
<dbReference type="EMBL" id="LCTW02000035">
    <property type="protein sequence ID" value="KXX81436.1"/>
    <property type="molecule type" value="Genomic_DNA"/>
</dbReference>
<evidence type="ECO:0000256" key="1">
    <source>
        <dbReference type="ARBA" id="ARBA00005466"/>
    </source>
</evidence>
<dbReference type="InterPro" id="IPR012951">
    <property type="entry name" value="BBE"/>
</dbReference>
<gene>
    <name evidence="5" type="ORF">MMYC01_202646</name>
</gene>
<accession>A0A175WCL1</accession>
<dbReference type="PANTHER" id="PTHR13878">
    <property type="entry name" value="GULONOLACTONE OXIDASE"/>
    <property type="match status" value="1"/>
</dbReference>
<dbReference type="Proteomes" id="UP000078237">
    <property type="component" value="Unassembled WGS sequence"/>
</dbReference>
<evidence type="ECO:0000256" key="3">
    <source>
        <dbReference type="SAM" id="SignalP"/>
    </source>
</evidence>
<feature type="signal peptide" evidence="3">
    <location>
        <begin position="1"/>
        <end position="25"/>
    </location>
</feature>
<dbReference type="STRING" id="100816.A0A175WCL1"/>
<dbReference type="VEuPathDB" id="FungiDB:MMYC01_202646"/>
<feature type="domain" description="FAD-binding PCMH-type" evidence="4">
    <location>
        <begin position="164"/>
        <end position="343"/>
    </location>
</feature>
<dbReference type="InterPro" id="IPR016166">
    <property type="entry name" value="FAD-bd_PCMH"/>
</dbReference>
<keyword evidence="3" id="KW-0732">Signal</keyword>
<keyword evidence="6" id="KW-1185">Reference proteome</keyword>
<comment type="caution">
    <text evidence="5">The sequence shown here is derived from an EMBL/GenBank/DDBJ whole genome shotgun (WGS) entry which is preliminary data.</text>
</comment>
<dbReference type="Gene3D" id="3.30.465.10">
    <property type="match status" value="2"/>
</dbReference>
<evidence type="ECO:0000259" key="4">
    <source>
        <dbReference type="PROSITE" id="PS51387"/>
    </source>
</evidence>
<dbReference type="GO" id="GO:0071949">
    <property type="term" value="F:FAD binding"/>
    <property type="evidence" value="ECO:0007669"/>
    <property type="project" value="InterPro"/>
</dbReference>
<keyword evidence="2" id="KW-0560">Oxidoreductase</keyword>
<protein>
    <submittedName>
        <fullName evidence="5">Bifunctional solanapyrone synthase</fullName>
    </submittedName>
</protein>
<dbReference type="InterPro" id="IPR006094">
    <property type="entry name" value="Oxid_FAD_bind_N"/>
</dbReference>
<sequence length="632" mass="68322">MAPAAFRSTVITAILAVLSAQTAAAAAIKSTCTSRFDWENDQLTDAAIADSDASLFGFGSDADAISESQAQGCKAFPGDASWPSPAVWNKFNTTLDGALIETVPLAAPCYSNWPQYDPAACQHVRDNWLNPHFHVDDPTSTMFPIFQGRTCMPTEDPDSSNCTLGAYASYSVAVTKVRHIQLALNFARRTNVRLVVKNTGHDFADKSIGAGALSIWTHNLKDIEFLSDYSCGGYQGPAFRLGSGVETAEVYRAAEQNNVTIVGGECRTVGIAGGYVAGGGHSPVASVWGMGADQVLSLEVVLPNGRFVSVNEQSNPDLYWALRGGGGSTYGVVTSVTIAAYPQIPVTTLAFSFATGPDVSVDTFFAGLGAYMSHFETFTSAGVYGYFIVSPMGPGQYNFQMMPMWANNMTQAQFTPLVTPFLDDLADLGITITPVFTEYPSYYQAYTGTFPLPERVGLPDSHAASRLFPRENFTPAKLPSTLAAVRHAIEGGGILIGHALRAAPNPAVNQANAVHRAWREATAFFILAAAWPVDSTDAHIQQALETLTTDWMERWRAVTPGSGAYMSEADINEPDIQAAFYGEHYPRLYELKKKYDPTSLLYAPTAVGSEEWYITDQIPWLPTQNGRLCRKT</sequence>
<comment type="similarity">
    <text evidence="1">Belongs to the oxygen-dependent FAD-linked oxidoreductase family.</text>
</comment>
<dbReference type="SUPFAM" id="SSF56176">
    <property type="entry name" value="FAD-binding/transporter-associated domain-like"/>
    <property type="match status" value="1"/>
</dbReference>
<dbReference type="OrthoDB" id="9983560at2759"/>
<evidence type="ECO:0000313" key="6">
    <source>
        <dbReference type="Proteomes" id="UP000078237"/>
    </source>
</evidence>
<dbReference type="InterPro" id="IPR016169">
    <property type="entry name" value="FAD-bd_PCMH_sub2"/>
</dbReference>
<dbReference type="PANTHER" id="PTHR13878:SF91">
    <property type="entry name" value="FAD BINDING DOMAIN PROTEIN (AFU_ORTHOLOGUE AFUA_6G12070)-RELATED"/>
    <property type="match status" value="1"/>
</dbReference>